<evidence type="ECO:0000256" key="2">
    <source>
        <dbReference type="ARBA" id="ARBA00022833"/>
    </source>
</evidence>
<dbReference type="SUPFAM" id="SSF57850">
    <property type="entry name" value="RING/U-box"/>
    <property type="match status" value="1"/>
</dbReference>
<dbReference type="Pfam" id="PF15926">
    <property type="entry name" value="RNF220"/>
    <property type="match status" value="1"/>
</dbReference>
<sequence>MTDFTSARQPPQQPRHPQPRPPQLRLMPAAVARPPYFDFNDIFGCSAGKKLSPPMTTASTPTPAANGGAGSATSTATTAAAAVNNNNNHSNNNNNGSSIKQQQQQQQSSAGGQQLQLSAVAAGCCPVCGTALRTAHELESHFIWELERLYKQAAAAGRRHRGGGAADKLSDGGHHNMHGLMVCSRDGGRLSPVAGGSSRDATLHGRWETYQKVKANRHNRLRIKNRKRKPDEMLLTPTPATCCCPVCNEPVAAATQEQMNAHVEMCLRNKGHPSVATAGNDDEDENVDVEGDAETSMYDIVYGGGSSGWHGQQPHNRMRQQMLMHGGGFNRGAAAVAINCSSSGNAGQQPPPRQSATGGEDSAGGAEDAVLVVDDNDNENGGSSSGSLYNKYGPNQYAERDVIVPSRPPTASSESRRLSPAELNDPSAMEAMDSCENVGPLDVSIKKENTQDEGTVKAKMDVDKYCAQFNNNGQVVEALKARIRELESASKTGSDKFTCLLCKGNFKDPVVSTSCWHVYCEVCWLQILGAKKLCPQCYVITLPSNLRRVYL</sequence>
<dbReference type="AlphaFoldDB" id="A0A2S2P4I3"/>
<name>A0A2S2P4I3_SCHGA</name>
<evidence type="ECO:0000256" key="4">
    <source>
        <dbReference type="SAM" id="MobiDB-lite"/>
    </source>
</evidence>
<keyword evidence="1 3" id="KW-0863">Zinc-finger</keyword>
<organism evidence="6">
    <name type="scientific">Schizaphis graminum</name>
    <name type="common">Green bug aphid</name>
    <dbReference type="NCBI Taxonomy" id="13262"/>
    <lineage>
        <taxon>Eukaryota</taxon>
        <taxon>Metazoa</taxon>
        <taxon>Ecdysozoa</taxon>
        <taxon>Arthropoda</taxon>
        <taxon>Hexapoda</taxon>
        <taxon>Insecta</taxon>
        <taxon>Pterygota</taxon>
        <taxon>Neoptera</taxon>
        <taxon>Paraneoptera</taxon>
        <taxon>Hemiptera</taxon>
        <taxon>Sternorrhyncha</taxon>
        <taxon>Aphidomorpha</taxon>
        <taxon>Aphidoidea</taxon>
        <taxon>Aphididae</taxon>
        <taxon>Aphidini</taxon>
        <taxon>Schizaphis</taxon>
    </lineage>
</organism>
<dbReference type="GO" id="GO:0061630">
    <property type="term" value="F:ubiquitin protein ligase activity"/>
    <property type="evidence" value="ECO:0007669"/>
    <property type="project" value="TreeGrafter"/>
</dbReference>
<feature type="compositionally biased region" description="Pro residues" evidence="4">
    <location>
        <begin position="11"/>
        <end position="22"/>
    </location>
</feature>
<dbReference type="PROSITE" id="PS50089">
    <property type="entry name" value="ZF_RING_2"/>
    <property type="match status" value="1"/>
</dbReference>
<dbReference type="EMBL" id="GGMR01011643">
    <property type="protein sequence ID" value="MBY24262.1"/>
    <property type="molecule type" value="Transcribed_RNA"/>
</dbReference>
<reference evidence="6" key="1">
    <citation type="submission" date="2018-04" db="EMBL/GenBank/DDBJ databases">
        <title>Transcriptome of Schizaphis graminum biotype I.</title>
        <authorList>
            <person name="Scully E.D."/>
            <person name="Geib S.M."/>
            <person name="Palmer N.A."/>
            <person name="Koch K."/>
            <person name="Bradshaw J."/>
            <person name="Heng-Moss T."/>
            <person name="Sarath G."/>
        </authorList>
    </citation>
    <scope>NUCLEOTIDE SEQUENCE</scope>
</reference>
<gene>
    <name evidence="6" type="primary">RNF220_0</name>
    <name evidence="6" type="ORF">g.49612</name>
</gene>
<protein>
    <submittedName>
        <fullName evidence="6">E3 ubiquitin-protein ligase</fullName>
    </submittedName>
</protein>
<evidence type="ECO:0000256" key="3">
    <source>
        <dbReference type="PROSITE-ProRule" id="PRU00175"/>
    </source>
</evidence>
<dbReference type="InterPro" id="IPR052443">
    <property type="entry name" value="E3_ubiq-ligase_RNF220-like"/>
</dbReference>
<keyword evidence="1 3" id="KW-0479">Metal-binding</keyword>
<feature type="domain" description="RING-type" evidence="5">
    <location>
        <begin position="499"/>
        <end position="537"/>
    </location>
</feature>
<dbReference type="InterPro" id="IPR013083">
    <property type="entry name" value="Znf_RING/FYVE/PHD"/>
</dbReference>
<feature type="region of interest" description="Disordered" evidence="4">
    <location>
        <begin position="1"/>
        <end position="23"/>
    </location>
</feature>
<dbReference type="PANTHER" id="PTHR13459">
    <property type="entry name" value="E3 UBIQUITIN-PROTEIN LIGASE RNF220 ISOFORM X1"/>
    <property type="match status" value="1"/>
</dbReference>
<dbReference type="InterPro" id="IPR001841">
    <property type="entry name" value="Znf_RING"/>
</dbReference>
<dbReference type="PANTHER" id="PTHR13459:SF1">
    <property type="entry name" value="E3 UBIQUITIN-PROTEIN LIGASE RNF220 ISOFORM X1"/>
    <property type="match status" value="1"/>
</dbReference>
<feature type="region of interest" description="Disordered" evidence="4">
    <location>
        <begin position="52"/>
        <end position="111"/>
    </location>
</feature>
<keyword evidence="2" id="KW-0862">Zinc</keyword>
<evidence type="ECO:0000313" key="6">
    <source>
        <dbReference type="EMBL" id="MBY24262.1"/>
    </source>
</evidence>
<dbReference type="GO" id="GO:0008270">
    <property type="term" value="F:zinc ion binding"/>
    <property type="evidence" value="ECO:0007669"/>
    <property type="project" value="UniProtKB-KW"/>
</dbReference>
<dbReference type="GO" id="GO:0016567">
    <property type="term" value="P:protein ubiquitination"/>
    <property type="evidence" value="ECO:0007669"/>
    <property type="project" value="TreeGrafter"/>
</dbReference>
<dbReference type="Gene3D" id="3.30.40.10">
    <property type="entry name" value="Zinc/RING finger domain, C3HC4 (zinc finger)"/>
    <property type="match status" value="1"/>
</dbReference>
<feature type="compositionally biased region" description="Low complexity" evidence="4">
    <location>
        <begin position="56"/>
        <end position="111"/>
    </location>
</feature>
<proteinExistence type="predicted"/>
<accession>A0A2S2P4I3</accession>
<dbReference type="InterPro" id="IPR031824">
    <property type="entry name" value="RNF220_mid"/>
</dbReference>
<feature type="compositionally biased region" description="Low complexity" evidence="4">
    <location>
        <begin position="355"/>
        <end position="364"/>
    </location>
</feature>
<feature type="region of interest" description="Disordered" evidence="4">
    <location>
        <begin position="341"/>
        <end position="364"/>
    </location>
</feature>
<evidence type="ECO:0000259" key="5">
    <source>
        <dbReference type="PROSITE" id="PS50089"/>
    </source>
</evidence>
<evidence type="ECO:0000256" key="1">
    <source>
        <dbReference type="ARBA" id="ARBA00022771"/>
    </source>
</evidence>
<dbReference type="Pfam" id="PF13923">
    <property type="entry name" value="zf-C3HC4_2"/>
    <property type="match status" value="1"/>
</dbReference>